<dbReference type="InterPro" id="IPR047789">
    <property type="entry name" value="CU044_5270-like"/>
</dbReference>
<evidence type="ECO:0000313" key="2">
    <source>
        <dbReference type="EMBL" id="PWK39216.1"/>
    </source>
</evidence>
<keyword evidence="1" id="KW-0812">Transmembrane</keyword>
<dbReference type="NCBIfam" id="NF038083">
    <property type="entry name" value="CU044_5270_fam"/>
    <property type="match status" value="1"/>
</dbReference>
<dbReference type="RefSeq" id="WP_109600914.1">
    <property type="nucleotide sequence ID" value="NZ_BONA01000087.1"/>
</dbReference>
<accession>A0A316F3P4</accession>
<dbReference type="EMBL" id="QGGR01000023">
    <property type="protein sequence ID" value="PWK39216.1"/>
    <property type="molecule type" value="Genomic_DNA"/>
</dbReference>
<dbReference type="AlphaFoldDB" id="A0A316F3P4"/>
<dbReference type="OrthoDB" id="3612087at2"/>
<feature type="transmembrane region" description="Helical" evidence="1">
    <location>
        <begin position="42"/>
        <end position="63"/>
    </location>
</feature>
<gene>
    <name evidence="2" type="ORF">BC793_12353</name>
</gene>
<organism evidence="2 3">
    <name type="scientific">Actinoplanes xinjiangensis</name>
    <dbReference type="NCBI Taxonomy" id="512350"/>
    <lineage>
        <taxon>Bacteria</taxon>
        <taxon>Bacillati</taxon>
        <taxon>Actinomycetota</taxon>
        <taxon>Actinomycetes</taxon>
        <taxon>Micromonosporales</taxon>
        <taxon>Micromonosporaceae</taxon>
        <taxon>Actinoplanes</taxon>
    </lineage>
</organism>
<comment type="caution">
    <text evidence="2">The sequence shown here is derived from an EMBL/GenBank/DDBJ whole genome shotgun (WGS) entry which is preliminary data.</text>
</comment>
<reference evidence="2 3" key="1">
    <citation type="submission" date="2018-05" db="EMBL/GenBank/DDBJ databases">
        <title>Genomic Encyclopedia of Archaeal and Bacterial Type Strains, Phase II (KMG-II): from individual species to whole genera.</title>
        <authorList>
            <person name="Goeker M."/>
        </authorList>
    </citation>
    <scope>NUCLEOTIDE SEQUENCE [LARGE SCALE GENOMIC DNA]</scope>
    <source>
        <strain evidence="2 3">DSM 45184</strain>
    </source>
</reference>
<evidence type="ECO:0000256" key="1">
    <source>
        <dbReference type="SAM" id="Phobius"/>
    </source>
</evidence>
<keyword evidence="3" id="KW-1185">Reference proteome</keyword>
<keyword evidence="1" id="KW-0472">Membrane</keyword>
<dbReference type="Proteomes" id="UP000245697">
    <property type="component" value="Unassembled WGS sequence"/>
</dbReference>
<protein>
    <submittedName>
        <fullName evidence="2">Uncharacterized protein</fullName>
    </submittedName>
</protein>
<sequence length="284" mass="30607">MDEITLVREMGEETPLPSADRLAATRSRLMSEVAPPKRNRRWAALLAAVAAAGVAAVTVPQIVTPGAQPPAPAQSVAPGPKLTPVAAFLDQAATAVENEPDVVPRGDQFLYLRFIEWGGTANEAWLSIDGRHDGWGVDQDGKYATIPGCPAGGGCEVVAHYRDDMPTDPEAMVGWLRKTTRTEFGSDSLDAVTKYLGTASTRFWMRPAQRAALYRAIGLIDGVRLVEGAKDSRGRAGVGVAWVPTGQTEEQVVWIFDPKTFRMLGTPESSIDEIALVDRVRQKA</sequence>
<keyword evidence="1" id="KW-1133">Transmembrane helix</keyword>
<evidence type="ECO:0000313" key="3">
    <source>
        <dbReference type="Proteomes" id="UP000245697"/>
    </source>
</evidence>
<proteinExistence type="predicted"/>
<name>A0A316F3P4_9ACTN</name>